<protein>
    <submittedName>
        <fullName evidence="2 3">Uncharacterized protein</fullName>
    </submittedName>
</protein>
<gene>
    <name evidence="2" type="ORF">BRADI_2g25114v3</name>
</gene>
<feature type="region of interest" description="Disordered" evidence="1">
    <location>
        <begin position="29"/>
        <end position="54"/>
    </location>
</feature>
<feature type="compositionally biased region" description="Basic and acidic residues" evidence="1">
    <location>
        <begin position="93"/>
        <end position="103"/>
    </location>
</feature>
<dbReference type="Proteomes" id="UP000008810">
    <property type="component" value="Chromosome 2"/>
</dbReference>
<reference evidence="3" key="3">
    <citation type="submission" date="2018-08" db="UniProtKB">
        <authorList>
            <consortium name="EnsemblPlants"/>
        </authorList>
    </citation>
    <scope>IDENTIFICATION</scope>
    <source>
        <strain evidence="3">cv. Bd21</strain>
    </source>
</reference>
<organism evidence="2">
    <name type="scientific">Brachypodium distachyon</name>
    <name type="common">Purple false brome</name>
    <name type="synonym">Trachynia distachya</name>
    <dbReference type="NCBI Taxonomy" id="15368"/>
    <lineage>
        <taxon>Eukaryota</taxon>
        <taxon>Viridiplantae</taxon>
        <taxon>Streptophyta</taxon>
        <taxon>Embryophyta</taxon>
        <taxon>Tracheophyta</taxon>
        <taxon>Spermatophyta</taxon>
        <taxon>Magnoliopsida</taxon>
        <taxon>Liliopsida</taxon>
        <taxon>Poales</taxon>
        <taxon>Poaceae</taxon>
        <taxon>BOP clade</taxon>
        <taxon>Pooideae</taxon>
        <taxon>Stipodae</taxon>
        <taxon>Brachypodieae</taxon>
        <taxon>Brachypodium</taxon>
    </lineage>
</organism>
<evidence type="ECO:0000313" key="3">
    <source>
        <dbReference type="EnsemblPlants" id="PNT71236"/>
    </source>
</evidence>
<dbReference type="AlphaFoldDB" id="A0A2K2DAD3"/>
<feature type="region of interest" description="Disordered" evidence="1">
    <location>
        <begin position="93"/>
        <end position="114"/>
    </location>
</feature>
<accession>A0A2K2DAD3</accession>
<evidence type="ECO:0000313" key="4">
    <source>
        <dbReference type="Proteomes" id="UP000008810"/>
    </source>
</evidence>
<evidence type="ECO:0000256" key="1">
    <source>
        <dbReference type="SAM" id="MobiDB-lite"/>
    </source>
</evidence>
<dbReference type="EMBL" id="CM000881">
    <property type="protein sequence ID" value="PNT71236.1"/>
    <property type="molecule type" value="Genomic_DNA"/>
</dbReference>
<sequence>MFLSLDAPLPCAEMQGMCRRHVLRNCDGSRSRRLRRERSARGEQGSPPYGRLCVGERGGGRPPLPYGWPHMVEIERVGRTPLPYGQATAVDREEGSTWIERSEGGGCGRRRRASPMPLPYGLPARWRRSEARACGEMEGAWERGRPTAVFCSMSTVCCRSHRMQGLNGAV</sequence>
<evidence type="ECO:0000313" key="2">
    <source>
        <dbReference type="EMBL" id="PNT71236.1"/>
    </source>
</evidence>
<reference evidence="2 3" key="1">
    <citation type="journal article" date="2010" name="Nature">
        <title>Genome sequencing and analysis of the model grass Brachypodium distachyon.</title>
        <authorList>
            <consortium name="International Brachypodium Initiative"/>
        </authorList>
    </citation>
    <scope>NUCLEOTIDE SEQUENCE [LARGE SCALE GENOMIC DNA]</scope>
    <source>
        <strain evidence="2 3">Bd21</strain>
    </source>
</reference>
<keyword evidence="4" id="KW-1185">Reference proteome</keyword>
<dbReference type="InParanoid" id="A0A2K2DAD3"/>
<reference evidence="2" key="2">
    <citation type="submission" date="2017-06" db="EMBL/GenBank/DDBJ databases">
        <title>WGS assembly of Brachypodium distachyon.</title>
        <authorList>
            <consortium name="The International Brachypodium Initiative"/>
            <person name="Lucas S."/>
            <person name="Harmon-Smith M."/>
            <person name="Lail K."/>
            <person name="Tice H."/>
            <person name="Grimwood J."/>
            <person name="Bruce D."/>
            <person name="Barry K."/>
            <person name="Shu S."/>
            <person name="Lindquist E."/>
            <person name="Wang M."/>
            <person name="Pitluck S."/>
            <person name="Vogel J.P."/>
            <person name="Garvin D.F."/>
            <person name="Mockler T.C."/>
            <person name="Schmutz J."/>
            <person name="Rokhsar D."/>
            <person name="Bevan M.W."/>
        </authorList>
    </citation>
    <scope>NUCLEOTIDE SEQUENCE</scope>
    <source>
        <strain evidence="2">Bd21</strain>
    </source>
</reference>
<dbReference type="EnsemblPlants" id="PNT71236">
    <property type="protein sequence ID" value="PNT71236"/>
    <property type="gene ID" value="BRADI_2g25114v3"/>
</dbReference>
<dbReference type="Gramene" id="PNT71236">
    <property type="protein sequence ID" value="PNT71236"/>
    <property type="gene ID" value="BRADI_2g25114v3"/>
</dbReference>
<name>A0A2K2DAD3_BRADI</name>
<proteinExistence type="predicted"/>